<proteinExistence type="predicted"/>
<dbReference type="EMBL" id="GBRH01159423">
    <property type="protein sequence ID" value="JAE38473.1"/>
    <property type="molecule type" value="Transcribed_RNA"/>
</dbReference>
<reference evidence="1" key="1">
    <citation type="submission" date="2014-09" db="EMBL/GenBank/DDBJ databases">
        <authorList>
            <person name="Magalhaes I.L.F."/>
            <person name="Oliveira U."/>
            <person name="Santos F.R."/>
            <person name="Vidigal T.H.D.A."/>
            <person name="Brescovit A.D."/>
            <person name="Santos A.J."/>
        </authorList>
    </citation>
    <scope>NUCLEOTIDE SEQUENCE</scope>
    <source>
        <tissue evidence="1">Shoot tissue taken approximately 20 cm above the soil surface</tissue>
    </source>
</reference>
<evidence type="ECO:0000313" key="1">
    <source>
        <dbReference type="EMBL" id="JAE38473.1"/>
    </source>
</evidence>
<name>A0A0A9HZY6_ARUDO</name>
<accession>A0A0A9HZY6</accession>
<reference evidence="1" key="2">
    <citation type="journal article" date="2015" name="Data Brief">
        <title>Shoot transcriptome of the giant reed, Arundo donax.</title>
        <authorList>
            <person name="Barrero R.A."/>
            <person name="Guerrero F.D."/>
            <person name="Moolhuijzen P."/>
            <person name="Goolsby J.A."/>
            <person name="Tidwell J."/>
            <person name="Bellgard S.E."/>
            <person name="Bellgard M.I."/>
        </authorList>
    </citation>
    <scope>NUCLEOTIDE SEQUENCE</scope>
    <source>
        <tissue evidence="1">Shoot tissue taken approximately 20 cm above the soil surface</tissue>
    </source>
</reference>
<organism evidence="1">
    <name type="scientific">Arundo donax</name>
    <name type="common">Giant reed</name>
    <name type="synonym">Donax arundinaceus</name>
    <dbReference type="NCBI Taxonomy" id="35708"/>
    <lineage>
        <taxon>Eukaryota</taxon>
        <taxon>Viridiplantae</taxon>
        <taxon>Streptophyta</taxon>
        <taxon>Embryophyta</taxon>
        <taxon>Tracheophyta</taxon>
        <taxon>Spermatophyta</taxon>
        <taxon>Magnoliopsida</taxon>
        <taxon>Liliopsida</taxon>
        <taxon>Poales</taxon>
        <taxon>Poaceae</taxon>
        <taxon>PACMAD clade</taxon>
        <taxon>Arundinoideae</taxon>
        <taxon>Arundineae</taxon>
        <taxon>Arundo</taxon>
    </lineage>
</organism>
<dbReference type="AlphaFoldDB" id="A0A0A9HZY6"/>
<protein>
    <submittedName>
        <fullName evidence="1">Uncharacterized protein</fullName>
    </submittedName>
</protein>
<sequence length="27" mass="3034">MPDLTFCLTYSTMDSSDLFIPVNPLLV</sequence>